<organism evidence="3 4">
    <name type="scientific">Podospora fimiseda</name>
    <dbReference type="NCBI Taxonomy" id="252190"/>
    <lineage>
        <taxon>Eukaryota</taxon>
        <taxon>Fungi</taxon>
        <taxon>Dikarya</taxon>
        <taxon>Ascomycota</taxon>
        <taxon>Pezizomycotina</taxon>
        <taxon>Sordariomycetes</taxon>
        <taxon>Sordariomycetidae</taxon>
        <taxon>Sordariales</taxon>
        <taxon>Podosporaceae</taxon>
        <taxon>Podospora</taxon>
    </lineage>
</organism>
<keyword evidence="2" id="KW-1133">Transmembrane helix</keyword>
<feature type="region of interest" description="Disordered" evidence="1">
    <location>
        <begin position="126"/>
        <end position="162"/>
    </location>
</feature>
<dbReference type="SUPFAM" id="SSF89372">
    <property type="entry name" value="Fucose-specific lectin"/>
    <property type="match status" value="1"/>
</dbReference>
<dbReference type="Proteomes" id="UP001301958">
    <property type="component" value="Unassembled WGS sequence"/>
</dbReference>
<evidence type="ECO:0000256" key="1">
    <source>
        <dbReference type="SAM" id="MobiDB-lite"/>
    </source>
</evidence>
<dbReference type="AlphaFoldDB" id="A0AAN7BGL5"/>
<reference evidence="3" key="2">
    <citation type="submission" date="2023-05" db="EMBL/GenBank/DDBJ databases">
        <authorList>
            <consortium name="Lawrence Berkeley National Laboratory"/>
            <person name="Steindorff A."/>
            <person name="Hensen N."/>
            <person name="Bonometti L."/>
            <person name="Westerberg I."/>
            <person name="Brannstrom I.O."/>
            <person name="Guillou S."/>
            <person name="Cros-Aarteil S."/>
            <person name="Calhoun S."/>
            <person name="Haridas S."/>
            <person name="Kuo A."/>
            <person name="Mondo S."/>
            <person name="Pangilinan J."/>
            <person name="Riley R."/>
            <person name="Labutti K."/>
            <person name="Andreopoulos B."/>
            <person name="Lipzen A."/>
            <person name="Chen C."/>
            <person name="Yanf M."/>
            <person name="Daum C."/>
            <person name="Ng V."/>
            <person name="Clum A."/>
            <person name="Ohm R."/>
            <person name="Martin F."/>
            <person name="Silar P."/>
            <person name="Natvig D."/>
            <person name="Lalanne C."/>
            <person name="Gautier V."/>
            <person name="Ament-Velasquez S.L."/>
            <person name="Kruys A."/>
            <person name="Hutchinson M.I."/>
            <person name="Powell A.J."/>
            <person name="Barry K."/>
            <person name="Miller A.N."/>
            <person name="Grigoriev I.V."/>
            <person name="Debuchy R."/>
            <person name="Gladieux P."/>
            <person name="Thoren M.H."/>
            <person name="Johannesson H."/>
        </authorList>
    </citation>
    <scope>NUCLEOTIDE SEQUENCE</scope>
    <source>
        <strain evidence="3">CBS 990.96</strain>
    </source>
</reference>
<protein>
    <recommendedName>
        <fullName evidence="5">Fucose-specific lectin</fullName>
    </recommendedName>
</protein>
<keyword evidence="4" id="KW-1185">Reference proteome</keyword>
<name>A0AAN7BGL5_9PEZI</name>
<feature type="transmembrane region" description="Helical" evidence="2">
    <location>
        <begin position="101"/>
        <end position="127"/>
    </location>
</feature>
<evidence type="ECO:0000313" key="3">
    <source>
        <dbReference type="EMBL" id="KAK4221935.1"/>
    </source>
</evidence>
<evidence type="ECO:0000313" key="4">
    <source>
        <dbReference type="Proteomes" id="UP001301958"/>
    </source>
</evidence>
<reference evidence="3" key="1">
    <citation type="journal article" date="2023" name="Mol. Phylogenet. Evol.">
        <title>Genome-scale phylogeny and comparative genomics of the fungal order Sordariales.</title>
        <authorList>
            <person name="Hensen N."/>
            <person name="Bonometti L."/>
            <person name="Westerberg I."/>
            <person name="Brannstrom I.O."/>
            <person name="Guillou S."/>
            <person name="Cros-Aarteil S."/>
            <person name="Calhoun S."/>
            <person name="Haridas S."/>
            <person name="Kuo A."/>
            <person name="Mondo S."/>
            <person name="Pangilinan J."/>
            <person name="Riley R."/>
            <person name="LaButti K."/>
            <person name="Andreopoulos B."/>
            <person name="Lipzen A."/>
            <person name="Chen C."/>
            <person name="Yan M."/>
            <person name="Daum C."/>
            <person name="Ng V."/>
            <person name="Clum A."/>
            <person name="Steindorff A."/>
            <person name="Ohm R.A."/>
            <person name="Martin F."/>
            <person name="Silar P."/>
            <person name="Natvig D.O."/>
            <person name="Lalanne C."/>
            <person name="Gautier V."/>
            <person name="Ament-Velasquez S.L."/>
            <person name="Kruys A."/>
            <person name="Hutchinson M.I."/>
            <person name="Powell A.J."/>
            <person name="Barry K."/>
            <person name="Miller A.N."/>
            <person name="Grigoriev I.V."/>
            <person name="Debuchy R."/>
            <person name="Gladieux P."/>
            <person name="Hiltunen Thoren M."/>
            <person name="Johannesson H."/>
        </authorList>
    </citation>
    <scope>NUCLEOTIDE SEQUENCE</scope>
    <source>
        <strain evidence="3">CBS 990.96</strain>
    </source>
</reference>
<dbReference type="Gene3D" id="2.120.10.70">
    <property type="entry name" value="Fucose-specific lectin"/>
    <property type="match status" value="1"/>
</dbReference>
<evidence type="ECO:0008006" key="5">
    <source>
        <dbReference type="Google" id="ProtNLM"/>
    </source>
</evidence>
<feature type="compositionally biased region" description="Low complexity" evidence="1">
    <location>
        <begin position="150"/>
        <end position="161"/>
    </location>
</feature>
<keyword evidence="2" id="KW-0472">Membrane</keyword>
<accession>A0AAN7BGL5</accession>
<evidence type="ECO:0000256" key="2">
    <source>
        <dbReference type="SAM" id="Phobius"/>
    </source>
</evidence>
<feature type="region of interest" description="Disordered" evidence="1">
    <location>
        <begin position="216"/>
        <end position="235"/>
    </location>
</feature>
<comment type="caution">
    <text evidence="3">The sequence shown here is derived from an EMBL/GenBank/DDBJ whole genome shotgun (WGS) entry which is preliminary data.</text>
</comment>
<proteinExistence type="predicted"/>
<gene>
    <name evidence="3" type="ORF">QBC38DRAFT_491053</name>
</gene>
<dbReference type="EMBL" id="MU865503">
    <property type="protein sequence ID" value="KAK4221935.1"/>
    <property type="molecule type" value="Genomic_DNA"/>
</dbReference>
<sequence length="538" mass="58968">MTTPRDPYSGLEVVPVQPPLEPTAYHSDPGIEVYHDPINGWINPPPSVLAAEADPKYAPLFARPSSRDAPELSTPYQNYLHRVYGDLPPPPRTIFGVRKKIFWTLVGIIAFLVIAGAVGGGVGAHFASKSSKSSNPENSHDSNSTPPPDTNTTTRTPNPTNLSLQNLSVSALSWTDTSNIRQIHIYHTPKYNSTHPPRILESSWDSSTLKWTVEPITDPNTNEVKPGTPIAASTGYPHTDPKNFALVKNVYFFQPNNIAVERQSPYKEAPAIWGYEAFSGLYTVSDVSSLFSYWYQDFDRRIQVITNFFQEKGTKNQLSSARYYANGTAGKGWQAVRYSVNIAEGSPIVAGVVGERKKDLRVYLGGGDGRMRVYPYDVENNGLGSVTETTLPLSPGTPICITTEDNRNYYSSSTLPECATPSRGTSLTHLILFATPDKKDLNMVSWNCSSGFVDQKSRISGLLKPGRTYLGLSATPQSQTNLSFVDQRVYVMFDEGKGEVKMEEWQVPSSGGTSGNLAVGQGGEFKLLGEVPLAVTLR</sequence>
<keyword evidence="2" id="KW-0812">Transmembrane</keyword>